<dbReference type="RefSeq" id="XP_025837090.1">
    <property type="nucleotide sequence ID" value="XM_025981305.1"/>
</dbReference>
<evidence type="ECO:0000256" key="18">
    <source>
        <dbReference type="SAM" id="MobiDB-lite"/>
    </source>
</evidence>
<dbReference type="GO" id="GO:0090110">
    <property type="term" value="P:COPII-coated vesicle cargo loading"/>
    <property type="evidence" value="ECO:0007669"/>
    <property type="project" value="TreeGrafter"/>
</dbReference>
<evidence type="ECO:0000256" key="6">
    <source>
        <dbReference type="ARBA" id="ARBA00022574"/>
    </source>
</evidence>
<evidence type="ECO:0000256" key="2">
    <source>
        <dbReference type="ARBA" id="ARBA00004406"/>
    </source>
</evidence>
<comment type="similarity">
    <text evidence="3">Belongs to the WD repeat SEC31 family.</text>
</comment>
<dbReference type="GO" id="GO:0007029">
    <property type="term" value="P:endoplasmic reticulum organization"/>
    <property type="evidence" value="ECO:0007669"/>
    <property type="project" value="TreeGrafter"/>
</dbReference>
<sequence>MKVKDIERTANVAWSPINQYPILLAAGTAAQQLDASFNTNAALEIYSLNLSEPGLDADLKVSTPSEHRFHKIVWGPYGKDQTSGTIVGGCDGGVIQIYNVSQLLSGDSGLVACPKKHSGPVHAVDFNPFQGNLLATGAAESEIYIWDLNNTTTPMTPGVKSQPFEDVVSIAWNKQVQHILASTFASKCVVWDLRKNEPIIKLTDTVSRIRWKVVAWHPEIATQLCLASEEDHAPIIQLWDLRFATSPLKTLENHQRGILSLAWCQKDSDLLISCAKDNRIICWDPNSNAPNGEVLAEIAKTNQWNFDIAWCPRNPALIACPNFDGHVTVYSLLGGKTAQVQTTKKIADSFPGMEGYMEAPVLQESVTSVFSDLSKPPKWFKRPVGASFGFGGKLITFENTIIQQSQQQQQQQQLHGQQQGQAHVVQKRIVFVSQVITEEELVQKSVELEQALQYGNYSEYCRNKAESLTDQHKRYIWYFLKAYFEENTRAELLNLLGYKAEDVNSKLSEFTNSTDLNNDVDGLSDQLNNLNKPSPFDGAPLQNQISATNKSLRSSVPFKIKTGDDTDGLITQALLLGNTEAAVELCFRAERYADAIIIAMTGGSDLLARTQFRYLEKSDGYVSSLISAIVSEDWSSITTGCDIASWKEALVALLTHASNEDLPGLCEQLANRLEEESRGDPMLTRDAQLCYICAGDFERLVASWTDSANKSTENLQELVELVTFLQKAVERQGRTVEITGNLASLLSHYAMLLASQGRLSTALNYLGTSQNQKINDLRDRLHVTLGKKPMLTTQRSRHSVSSYVGGSTQNFGMYNSTQNQFTSSNQFGKPTPAGFGQFNAGLPNAATSSQPWQPQVPAPAPMGGPPPKTYSPAPSAAPPQPPRPGSVGSAHGDSGIRTRSKYVLDPSVNPSNPYMTPSSFGTNPVSSPALFNTNNFQTDALANANNSTLYGQPSSYSAAGPVPQSSLLPPSMSSPAIPAPIPAPALNPSPLIPSGGYNNAPISTQPTFQAIGGAGDQAFGYQEIAQPAISAMNSLPSTVAPGWNDPPVLHKASRMQPKRAEPLKQDPITHPLYGSSAPTHQPFPSNEPLNASQPSNSYAPIPNAAQTYPSLQPGLYNPPNSQPSPFVQNFEPQQQNQNQQQPFTPQQHPFIPQQQSFAPPTSTFNSQMINQTGFNQNTMTPTFGDIPPQPQVAEVAYAKPEPIQKPPVPDEHQKIQIVLDELRSRCLCVANNPQTKRKLEEVSRKLEVLYDLLRDQKLSPNTLEALHEMVRLVESGDYMGGLQLHTQLVSGPDFSQIAGFMPGLKVLLQCAIQLQVYIR</sequence>
<evidence type="ECO:0000256" key="13">
    <source>
        <dbReference type="ARBA" id="ARBA00025471"/>
    </source>
</evidence>
<organism evidence="19 20">
    <name type="scientific">Agrilus planipennis</name>
    <name type="common">Emerald ash borer</name>
    <name type="synonym">Agrilus marcopoli</name>
    <dbReference type="NCBI Taxonomy" id="224129"/>
    <lineage>
        <taxon>Eukaryota</taxon>
        <taxon>Metazoa</taxon>
        <taxon>Ecdysozoa</taxon>
        <taxon>Arthropoda</taxon>
        <taxon>Hexapoda</taxon>
        <taxon>Insecta</taxon>
        <taxon>Pterygota</taxon>
        <taxon>Neoptera</taxon>
        <taxon>Endopterygota</taxon>
        <taxon>Coleoptera</taxon>
        <taxon>Polyphaga</taxon>
        <taxon>Elateriformia</taxon>
        <taxon>Buprestoidea</taxon>
        <taxon>Buprestidae</taxon>
        <taxon>Agrilinae</taxon>
        <taxon>Agrilus</taxon>
    </lineage>
</organism>
<dbReference type="FunFam" id="1.25.40.1030:FF:000011">
    <property type="entry name" value="SEC31 homolog B, COPII coat complex component"/>
    <property type="match status" value="1"/>
</dbReference>
<evidence type="ECO:0000256" key="11">
    <source>
        <dbReference type="ARBA" id="ARBA00023136"/>
    </source>
</evidence>
<dbReference type="FunFam" id="1.20.940.10:FF:000001">
    <property type="entry name" value="Protein transport protein Sec31A isoform A"/>
    <property type="match status" value="1"/>
</dbReference>
<keyword evidence="9" id="KW-0931">ER-Golgi transport</keyword>
<dbReference type="SMART" id="SM00320">
    <property type="entry name" value="WD40"/>
    <property type="match status" value="4"/>
</dbReference>
<evidence type="ECO:0000256" key="12">
    <source>
        <dbReference type="ARBA" id="ARBA00023329"/>
    </source>
</evidence>
<feature type="region of interest" description="Disordered" evidence="18">
    <location>
        <begin position="1040"/>
        <end position="1168"/>
    </location>
</feature>
<evidence type="ECO:0000256" key="5">
    <source>
        <dbReference type="ARBA" id="ARBA00022490"/>
    </source>
</evidence>
<evidence type="ECO:0000256" key="15">
    <source>
        <dbReference type="ARBA" id="ARBA00041470"/>
    </source>
</evidence>
<dbReference type="PANTHER" id="PTHR13923:SF11">
    <property type="entry name" value="SECRETORY 31, ISOFORM D"/>
    <property type="match status" value="1"/>
</dbReference>
<keyword evidence="8" id="KW-0256">Endoplasmic reticulum</keyword>
<dbReference type="GO" id="GO:0030127">
    <property type="term" value="C:COPII vesicle coat"/>
    <property type="evidence" value="ECO:0007669"/>
    <property type="project" value="TreeGrafter"/>
</dbReference>
<gene>
    <name evidence="20" type="primary">LOC108734789</name>
</gene>
<keyword evidence="10" id="KW-0653">Protein transport</keyword>
<dbReference type="InParanoid" id="A0A7F5RMP6"/>
<evidence type="ECO:0000256" key="3">
    <source>
        <dbReference type="ARBA" id="ARBA00009358"/>
    </source>
</evidence>
<dbReference type="KEGG" id="apln:108734789"/>
<name>A0A7F5RMP6_AGRPL</name>
<evidence type="ECO:0000313" key="20">
    <source>
        <dbReference type="RefSeq" id="XP_025837090.1"/>
    </source>
</evidence>
<keyword evidence="4" id="KW-0813">Transport</keyword>
<dbReference type="InterPro" id="IPR001680">
    <property type="entry name" value="WD40_rpt"/>
</dbReference>
<evidence type="ECO:0000256" key="4">
    <source>
        <dbReference type="ARBA" id="ARBA00022448"/>
    </source>
</evidence>
<dbReference type="InterPro" id="IPR015943">
    <property type="entry name" value="WD40/YVTN_repeat-like_dom_sf"/>
</dbReference>
<protein>
    <recommendedName>
        <fullName evidence="14">Protein transport protein Sec31A</fullName>
    </recommendedName>
    <alternativeName>
        <fullName evidence="16">SEC31-like protein 1</fullName>
    </alternativeName>
    <alternativeName>
        <fullName evidence="15">SEC31-related protein A</fullName>
    </alternativeName>
</protein>
<accession>A0A7F5RMP6</accession>
<evidence type="ECO:0000313" key="19">
    <source>
        <dbReference type="Proteomes" id="UP000192223"/>
    </source>
</evidence>
<dbReference type="Gene3D" id="1.25.40.1030">
    <property type="match status" value="1"/>
</dbReference>
<dbReference type="GO" id="GO:0005789">
    <property type="term" value="C:endoplasmic reticulum membrane"/>
    <property type="evidence" value="ECO:0007669"/>
    <property type="project" value="UniProtKB-SubCell"/>
</dbReference>
<feature type="compositionally biased region" description="Pro residues" evidence="18">
    <location>
        <begin position="854"/>
        <end position="884"/>
    </location>
</feature>
<dbReference type="FunFam" id="2.130.10.10:FF:000009">
    <property type="entry name" value="Protein transport protein Sec31A isoform A"/>
    <property type="match status" value="1"/>
</dbReference>
<feature type="compositionally biased region" description="Low complexity" evidence="18">
    <location>
        <begin position="1125"/>
        <end position="1157"/>
    </location>
</feature>
<dbReference type="Gene3D" id="1.20.940.10">
    <property type="entry name" value="Functional domain of the splicing factor Prp18"/>
    <property type="match status" value="1"/>
</dbReference>
<evidence type="ECO:0000256" key="7">
    <source>
        <dbReference type="ARBA" id="ARBA00022737"/>
    </source>
</evidence>
<evidence type="ECO:0000256" key="16">
    <source>
        <dbReference type="ARBA" id="ARBA00043112"/>
    </source>
</evidence>
<feature type="compositionally biased region" description="Low complexity" evidence="18">
    <location>
        <begin position="961"/>
        <end position="973"/>
    </location>
</feature>
<feature type="region of interest" description="Disordered" evidence="18">
    <location>
        <begin position="821"/>
        <end position="896"/>
    </location>
</feature>
<dbReference type="OrthoDB" id="542917at2759"/>
<dbReference type="Gene3D" id="2.130.10.10">
    <property type="entry name" value="YVTN repeat-like/Quinoprotein amine dehydrogenase"/>
    <property type="match status" value="1"/>
</dbReference>
<dbReference type="GO" id="GO:0005198">
    <property type="term" value="F:structural molecule activity"/>
    <property type="evidence" value="ECO:0007669"/>
    <property type="project" value="TreeGrafter"/>
</dbReference>
<dbReference type="PROSITE" id="PS50082">
    <property type="entry name" value="WD_REPEATS_2"/>
    <property type="match status" value="2"/>
</dbReference>
<dbReference type="GO" id="GO:0070971">
    <property type="term" value="C:endoplasmic reticulum exit site"/>
    <property type="evidence" value="ECO:0007669"/>
    <property type="project" value="TreeGrafter"/>
</dbReference>
<dbReference type="FunCoup" id="A0A7F5RMP6">
    <property type="interactions" value="1783"/>
</dbReference>
<keyword evidence="6 17" id="KW-0853">WD repeat</keyword>
<evidence type="ECO:0000256" key="14">
    <source>
        <dbReference type="ARBA" id="ARBA00039468"/>
    </source>
</evidence>
<evidence type="ECO:0000256" key="9">
    <source>
        <dbReference type="ARBA" id="ARBA00022892"/>
    </source>
</evidence>
<keyword evidence="5" id="KW-0963">Cytoplasm</keyword>
<feature type="repeat" description="WD" evidence="17">
    <location>
        <begin position="114"/>
        <end position="156"/>
    </location>
</feature>
<evidence type="ECO:0000256" key="10">
    <source>
        <dbReference type="ARBA" id="ARBA00022927"/>
    </source>
</evidence>
<dbReference type="GeneID" id="108734789"/>
<dbReference type="Proteomes" id="UP000192223">
    <property type="component" value="Unplaced"/>
</dbReference>
<keyword evidence="11" id="KW-0472">Membrane</keyword>
<dbReference type="SUPFAM" id="SSF50978">
    <property type="entry name" value="WD40 repeat-like"/>
    <property type="match status" value="1"/>
</dbReference>
<proteinExistence type="inferred from homology"/>
<evidence type="ECO:0000256" key="8">
    <source>
        <dbReference type="ARBA" id="ARBA00022824"/>
    </source>
</evidence>
<evidence type="ECO:0000256" key="1">
    <source>
        <dbReference type="ARBA" id="ARBA00004180"/>
    </source>
</evidence>
<evidence type="ECO:0000256" key="17">
    <source>
        <dbReference type="PROSITE-ProRule" id="PRU00221"/>
    </source>
</evidence>
<keyword evidence="19" id="KW-1185">Reference proteome</keyword>
<dbReference type="InterPro" id="IPR036322">
    <property type="entry name" value="WD40_repeat_dom_sf"/>
</dbReference>
<feature type="repeat" description="WD" evidence="17">
    <location>
        <begin position="251"/>
        <end position="284"/>
    </location>
</feature>
<feature type="compositionally biased region" description="Polar residues" evidence="18">
    <location>
        <begin position="1158"/>
        <end position="1168"/>
    </location>
</feature>
<dbReference type="InterPro" id="IPR040251">
    <property type="entry name" value="SEC31-like"/>
</dbReference>
<keyword evidence="12" id="KW-0968">Cytoplasmic vesicle</keyword>
<comment type="subcellular location">
    <subcellularLocation>
        <location evidence="1">Cytoplasmic vesicle membrane</location>
        <topology evidence="1">Peripheral membrane protein</topology>
        <orientation evidence="1">Cytoplasmic side</orientation>
    </subcellularLocation>
    <subcellularLocation>
        <location evidence="2">Endoplasmic reticulum membrane</location>
        <topology evidence="2">Peripheral membrane protein</topology>
    </subcellularLocation>
</comment>
<feature type="region of interest" description="Disordered" evidence="18">
    <location>
        <begin position="954"/>
        <end position="973"/>
    </location>
</feature>
<dbReference type="PANTHER" id="PTHR13923">
    <property type="entry name" value="SEC31-RELATED PROTEIN"/>
    <property type="match status" value="1"/>
</dbReference>
<comment type="function">
    <text evidence="13">Component of the coat protein complex II (COPII) which promotes the formation of transport vesicles from the endoplasmic reticulum (ER). The coat has two main functions, the physical deformation of the endoplasmic reticulum membrane into vesicles and the selection of cargo molecules.</text>
</comment>
<dbReference type="GO" id="GO:0015031">
    <property type="term" value="P:protein transport"/>
    <property type="evidence" value="ECO:0007669"/>
    <property type="project" value="UniProtKB-KW"/>
</dbReference>
<feature type="compositionally biased region" description="Polar residues" evidence="18">
    <location>
        <begin position="1076"/>
        <end position="1110"/>
    </location>
</feature>
<dbReference type="Pfam" id="PF00400">
    <property type="entry name" value="WD40"/>
    <property type="match status" value="2"/>
</dbReference>
<dbReference type="PROSITE" id="PS50294">
    <property type="entry name" value="WD_REPEATS_REGION"/>
    <property type="match status" value="1"/>
</dbReference>
<keyword evidence="7" id="KW-0677">Repeat</keyword>
<reference evidence="20" key="1">
    <citation type="submission" date="2025-08" db="UniProtKB">
        <authorList>
            <consortium name="RefSeq"/>
        </authorList>
    </citation>
    <scope>IDENTIFICATION</scope>
    <source>
        <tissue evidence="20">Entire body</tissue>
    </source>
</reference>